<gene>
    <name evidence="7" type="ORF">TGEB3V08_LOCUS8101</name>
</gene>
<evidence type="ECO:0000313" key="7">
    <source>
        <dbReference type="EMBL" id="CAD7601853.1"/>
    </source>
</evidence>
<evidence type="ECO:0000256" key="5">
    <source>
        <dbReference type="SAM" id="Phobius"/>
    </source>
</evidence>
<dbReference type="InterPro" id="IPR001902">
    <property type="entry name" value="SLC26A/SulP_fam"/>
</dbReference>
<name>A0A7R9PNU1_TIMGE</name>
<protein>
    <recommendedName>
        <fullName evidence="6">SLC26A/SulP transporter domain-containing protein</fullName>
    </recommendedName>
</protein>
<dbReference type="AlphaFoldDB" id="A0A7R9PNU1"/>
<evidence type="ECO:0000259" key="6">
    <source>
        <dbReference type="Pfam" id="PF00916"/>
    </source>
</evidence>
<keyword evidence="2 5" id="KW-0812">Transmembrane</keyword>
<sequence>MDTQDYRMKVERPVYEQEQLNKAYDYNQPITSRMLTAMLNSLVLMPTVAAAVRSTCRSWRPGRFLFQAFPVLHWMGHYRWKEDFVNDLVAGFTVAVMHIPQALAHTALAHTALVPTSLDHTSHSPTDLAHTDLVPRALASTALVHTVLATTALAHTAHAPTALVPSYLASTALETISLAPIALVHTDRDPTDLAPSNVFHTALVFTALAPTAHAPTALVPSDLAPTALVPTAHVPTSLAPTAHSPRALASTNLAPPFLLPLQPFSLPAPHPPNLMSHVYVPGMAYALLGNVPPILGIYMAFFPVLVYFIFGTSRHVSMGKAVPFKQENTA</sequence>
<organism evidence="7">
    <name type="scientific">Timema genevievae</name>
    <name type="common">Walking stick</name>
    <dbReference type="NCBI Taxonomy" id="629358"/>
    <lineage>
        <taxon>Eukaryota</taxon>
        <taxon>Metazoa</taxon>
        <taxon>Ecdysozoa</taxon>
        <taxon>Arthropoda</taxon>
        <taxon>Hexapoda</taxon>
        <taxon>Insecta</taxon>
        <taxon>Pterygota</taxon>
        <taxon>Neoptera</taxon>
        <taxon>Polyneoptera</taxon>
        <taxon>Phasmatodea</taxon>
        <taxon>Timematodea</taxon>
        <taxon>Timematoidea</taxon>
        <taxon>Timematidae</taxon>
        <taxon>Timema</taxon>
    </lineage>
</organism>
<evidence type="ECO:0000256" key="2">
    <source>
        <dbReference type="ARBA" id="ARBA00022692"/>
    </source>
</evidence>
<evidence type="ECO:0000256" key="4">
    <source>
        <dbReference type="ARBA" id="ARBA00023136"/>
    </source>
</evidence>
<keyword evidence="3 5" id="KW-1133">Transmembrane helix</keyword>
<dbReference type="PANTHER" id="PTHR11814">
    <property type="entry name" value="SULFATE TRANSPORTER"/>
    <property type="match status" value="1"/>
</dbReference>
<accession>A0A7R9PNU1</accession>
<evidence type="ECO:0000256" key="1">
    <source>
        <dbReference type="ARBA" id="ARBA00004141"/>
    </source>
</evidence>
<dbReference type="GO" id="GO:0055085">
    <property type="term" value="P:transmembrane transport"/>
    <property type="evidence" value="ECO:0007669"/>
    <property type="project" value="InterPro"/>
</dbReference>
<dbReference type="InterPro" id="IPR011547">
    <property type="entry name" value="SLC26A/SulP_dom"/>
</dbReference>
<feature type="domain" description="SLC26A/SulP transporter" evidence="6">
    <location>
        <begin position="282"/>
        <end position="321"/>
    </location>
</feature>
<proteinExistence type="predicted"/>
<feature type="transmembrane region" description="Helical" evidence="5">
    <location>
        <begin position="283"/>
        <end position="310"/>
    </location>
</feature>
<comment type="subcellular location">
    <subcellularLocation>
        <location evidence="1">Membrane</location>
        <topology evidence="1">Multi-pass membrane protein</topology>
    </subcellularLocation>
</comment>
<dbReference type="GO" id="GO:0016020">
    <property type="term" value="C:membrane"/>
    <property type="evidence" value="ECO:0007669"/>
    <property type="project" value="UniProtKB-SubCell"/>
</dbReference>
<evidence type="ECO:0000256" key="3">
    <source>
        <dbReference type="ARBA" id="ARBA00022989"/>
    </source>
</evidence>
<dbReference type="Pfam" id="PF00916">
    <property type="entry name" value="Sulfate_transp"/>
    <property type="match status" value="1"/>
</dbReference>
<keyword evidence="4 5" id="KW-0472">Membrane</keyword>
<dbReference type="EMBL" id="OE842949">
    <property type="protein sequence ID" value="CAD7601853.1"/>
    <property type="molecule type" value="Genomic_DNA"/>
</dbReference>
<reference evidence="7" key="1">
    <citation type="submission" date="2020-11" db="EMBL/GenBank/DDBJ databases">
        <authorList>
            <person name="Tran Van P."/>
        </authorList>
    </citation>
    <scope>NUCLEOTIDE SEQUENCE</scope>
</reference>